<evidence type="ECO:0000313" key="4">
    <source>
        <dbReference type="Proteomes" id="UP001195724"/>
    </source>
</evidence>
<proteinExistence type="predicted"/>
<name>A0ABS2RZ15_9PSEU</name>
<dbReference type="Pfam" id="PF00881">
    <property type="entry name" value="Nitroreductase"/>
    <property type="match status" value="1"/>
</dbReference>
<gene>
    <name evidence="3" type="ORF">JOE68_000105</name>
</gene>
<dbReference type="InterPro" id="IPR050627">
    <property type="entry name" value="Nitroreductase/BluB"/>
</dbReference>
<evidence type="ECO:0000259" key="2">
    <source>
        <dbReference type="Pfam" id="PF00881"/>
    </source>
</evidence>
<evidence type="ECO:0000256" key="1">
    <source>
        <dbReference type="SAM" id="MobiDB-lite"/>
    </source>
</evidence>
<dbReference type="InterPro" id="IPR029479">
    <property type="entry name" value="Nitroreductase"/>
</dbReference>
<sequence length="343" mass="37084">MDGTTTGEAVVDPTAAGGAANGLTGALGLPPEEVERVLELAALAPSVHNTQPWRFLPAHDRIEVHPDLTRRLPATDPEDRELRLACGAALFNLRLAVRARGIRPLVSLLPGGDALAAVRRGGRLPADEEVRRLLAAVPARRTNRKPFRDVPVPVAHRRALVRAAERERSWLHVVTGPEQRFRLQQLVAKAHRAQAGDERVRAELAAWTGRRSGDGVPPGSAGVRPAPQDEWALRDFGAGERPPGKDYEPDPLVVVLCSFYAGPPAELQTGQALQRVLLTATSLGLSASFLSQPVEVRPVRDELRRALGGMVVPQAVLRLGFGSPVPRSPRRAVRDLLVERAAR</sequence>
<dbReference type="PANTHER" id="PTHR23026">
    <property type="entry name" value="NADPH NITROREDUCTASE"/>
    <property type="match status" value="1"/>
</dbReference>
<dbReference type="SUPFAM" id="SSF55469">
    <property type="entry name" value="FMN-dependent nitroreductase-like"/>
    <property type="match status" value="2"/>
</dbReference>
<reference evidence="3 4" key="1">
    <citation type="submission" date="2021-01" db="EMBL/GenBank/DDBJ databases">
        <title>Sequencing the genomes of 1000 actinobacteria strains.</title>
        <authorList>
            <person name="Klenk H.-P."/>
        </authorList>
    </citation>
    <scope>NUCLEOTIDE SEQUENCE [LARGE SCALE GENOMIC DNA]</scope>
    <source>
        <strain evidence="3 4">DSM 44581</strain>
    </source>
</reference>
<dbReference type="Proteomes" id="UP001195724">
    <property type="component" value="Unassembled WGS sequence"/>
</dbReference>
<dbReference type="InterPro" id="IPR000415">
    <property type="entry name" value="Nitroreductase-like"/>
</dbReference>
<accession>A0ABS2RZ15</accession>
<dbReference type="EMBL" id="JAFBCL010000001">
    <property type="protein sequence ID" value="MBM7809240.1"/>
    <property type="molecule type" value="Genomic_DNA"/>
</dbReference>
<keyword evidence="4" id="KW-1185">Reference proteome</keyword>
<dbReference type="NCBIfam" id="NF047509">
    <property type="entry name" value="Rv3131_FMN_oxido"/>
    <property type="match status" value="1"/>
</dbReference>
<dbReference type="PANTHER" id="PTHR23026:SF123">
    <property type="entry name" value="NAD(P)H NITROREDUCTASE RV3131-RELATED"/>
    <property type="match status" value="1"/>
</dbReference>
<dbReference type="Gene3D" id="3.40.109.10">
    <property type="entry name" value="NADH Oxidase"/>
    <property type="match status" value="2"/>
</dbReference>
<organism evidence="3 4">
    <name type="scientific">Saccharothrix algeriensis</name>
    <dbReference type="NCBI Taxonomy" id="173560"/>
    <lineage>
        <taxon>Bacteria</taxon>
        <taxon>Bacillati</taxon>
        <taxon>Actinomycetota</taxon>
        <taxon>Actinomycetes</taxon>
        <taxon>Pseudonocardiales</taxon>
        <taxon>Pseudonocardiaceae</taxon>
        <taxon>Saccharothrix</taxon>
    </lineage>
</organism>
<feature type="region of interest" description="Disordered" evidence="1">
    <location>
        <begin position="1"/>
        <end position="21"/>
    </location>
</feature>
<protein>
    <submittedName>
        <fullName evidence="3">Nitroreductase</fullName>
    </submittedName>
</protein>
<evidence type="ECO:0000313" key="3">
    <source>
        <dbReference type="EMBL" id="MBM7809240.1"/>
    </source>
</evidence>
<feature type="domain" description="Nitroreductase" evidence="2">
    <location>
        <begin position="29"/>
        <end position="58"/>
    </location>
</feature>
<comment type="caution">
    <text evidence="3">The sequence shown here is derived from an EMBL/GenBank/DDBJ whole genome shotgun (WGS) entry which is preliminary data.</text>
</comment>